<dbReference type="PANTHER" id="PTHR30461">
    <property type="entry name" value="DNA-INVERTASE FROM LAMBDOID PROPHAGE"/>
    <property type="match status" value="1"/>
</dbReference>
<evidence type="ECO:0000259" key="5">
    <source>
        <dbReference type="PROSITE" id="PS51736"/>
    </source>
</evidence>
<sequence>MALPATRGAALYVRASTEHQNYSTDHQESALREYAAQHDFKVVAVYRDEGRSGLTLDGRNGLLRLLKDVQSGQADYLAVLVYDVSRWGRFQDVDESAYYEYACRKAGIMVSYCAEPFTNDGSPLATLLKGLKRAMAAEYSRELSAKVFRAQCRLTEAGFKQGGSAGYGLRRQCLSADGRMPRLLEIGERKSFPTDRVGFVHGPIEEVEVVRRSSTCVRANKCLT</sequence>
<keyword evidence="1" id="KW-0229">DNA integration</keyword>
<dbReference type="PROSITE" id="PS00397">
    <property type="entry name" value="RECOMBINASES_1"/>
    <property type="match status" value="1"/>
</dbReference>
<organism evidence="7 8">
    <name type="scientific">Massilia haematophila</name>
    <dbReference type="NCBI Taxonomy" id="457923"/>
    <lineage>
        <taxon>Bacteria</taxon>
        <taxon>Pseudomonadati</taxon>
        <taxon>Pseudomonadota</taxon>
        <taxon>Betaproteobacteria</taxon>
        <taxon>Burkholderiales</taxon>
        <taxon>Oxalobacteraceae</taxon>
        <taxon>Telluria group</taxon>
        <taxon>Massilia</taxon>
    </lineage>
</organism>
<dbReference type="PROSITE" id="PS51736">
    <property type="entry name" value="RECOMBINASES_3"/>
    <property type="match status" value="1"/>
</dbReference>
<dbReference type="InterPro" id="IPR006118">
    <property type="entry name" value="Recombinase_CS"/>
</dbReference>
<accession>A0ABV7PTL4</accession>
<dbReference type="SMART" id="SM00857">
    <property type="entry name" value="Resolvase"/>
    <property type="match status" value="1"/>
</dbReference>
<dbReference type="InterPro" id="IPR006119">
    <property type="entry name" value="Resolv_N"/>
</dbReference>
<keyword evidence="8" id="KW-1185">Reference proteome</keyword>
<evidence type="ECO:0000256" key="1">
    <source>
        <dbReference type="ARBA" id="ARBA00022908"/>
    </source>
</evidence>
<name>A0ABV7PTL4_9BURK</name>
<keyword evidence="2" id="KW-0238">DNA-binding</keyword>
<dbReference type="RefSeq" id="WP_379738027.1">
    <property type="nucleotide sequence ID" value="NZ_JBHRVV010000002.1"/>
</dbReference>
<evidence type="ECO:0000256" key="2">
    <source>
        <dbReference type="ARBA" id="ARBA00023125"/>
    </source>
</evidence>
<protein>
    <submittedName>
        <fullName evidence="7">Recombinase family protein</fullName>
    </submittedName>
</protein>
<comment type="caution">
    <text evidence="7">The sequence shown here is derived from an EMBL/GenBank/DDBJ whole genome shotgun (WGS) entry which is preliminary data.</text>
</comment>
<dbReference type="CDD" id="cd00338">
    <property type="entry name" value="Ser_Recombinase"/>
    <property type="match status" value="1"/>
</dbReference>
<dbReference type="Gene3D" id="3.40.50.1390">
    <property type="entry name" value="Resolvase, N-terminal catalytic domain"/>
    <property type="match status" value="1"/>
</dbReference>
<dbReference type="SUPFAM" id="SSF53041">
    <property type="entry name" value="Resolvase-like"/>
    <property type="match status" value="1"/>
</dbReference>
<reference evidence="7" key="1">
    <citation type="journal article" date="2014" name="Int. J. Syst. Evol. Microbiol.">
        <title>Complete genome of a new Firmicutes species belonging to the dominant human colonic microbiota ('Ruminococcus bicirculans') reveals two chromosomes and a selective capacity to utilize plant glucans.</title>
        <authorList>
            <consortium name="NISC Comparative Sequencing Program"/>
            <person name="Wegmann U."/>
            <person name="Louis P."/>
            <person name="Goesmann A."/>
            <person name="Henrissat B."/>
            <person name="Duncan S.H."/>
            <person name="Flint H.J."/>
        </authorList>
    </citation>
    <scope>NUCLEOTIDE SEQUENCE</scope>
    <source>
        <strain evidence="7">CCM 7480</strain>
    </source>
</reference>
<evidence type="ECO:0000256" key="4">
    <source>
        <dbReference type="PROSITE-ProRule" id="PRU10137"/>
    </source>
</evidence>
<feature type="active site" description="O-(5'-phospho-DNA)-serine intermediate" evidence="4">
    <location>
        <position position="16"/>
    </location>
</feature>
<dbReference type="EMBL" id="JBHRVV010000002">
    <property type="protein sequence ID" value="MFC3461443.1"/>
    <property type="molecule type" value="Genomic_DNA"/>
</dbReference>
<evidence type="ECO:0000313" key="6">
    <source>
        <dbReference type="EMBL" id="MFC3461443.1"/>
    </source>
</evidence>
<dbReference type="PANTHER" id="PTHR30461:SF23">
    <property type="entry name" value="DNA RECOMBINASE-RELATED"/>
    <property type="match status" value="1"/>
</dbReference>
<keyword evidence="3" id="KW-0233">DNA recombination</keyword>
<evidence type="ECO:0000313" key="8">
    <source>
        <dbReference type="Proteomes" id="UP001595665"/>
    </source>
</evidence>
<dbReference type="InterPro" id="IPR050639">
    <property type="entry name" value="SSR_resolvase"/>
</dbReference>
<gene>
    <name evidence="6" type="ORF">ACFOPH_24855</name>
    <name evidence="7" type="ORF">ACFOPH_25420</name>
</gene>
<reference evidence="7" key="3">
    <citation type="submission" date="2024-09" db="EMBL/GenBank/DDBJ databases">
        <authorList>
            <person name="Sun Q."/>
            <person name="Mori K."/>
        </authorList>
    </citation>
    <scope>NUCLEOTIDE SEQUENCE</scope>
    <source>
        <strain evidence="7">CCM 7480</strain>
    </source>
</reference>
<dbReference type="EMBL" id="JBHRVV010000002">
    <property type="protein sequence ID" value="MFC3461547.1"/>
    <property type="molecule type" value="Genomic_DNA"/>
</dbReference>
<dbReference type="Pfam" id="PF00239">
    <property type="entry name" value="Resolvase"/>
    <property type="match status" value="1"/>
</dbReference>
<dbReference type="InterPro" id="IPR036162">
    <property type="entry name" value="Resolvase-like_N_sf"/>
</dbReference>
<feature type="domain" description="Resolvase/invertase-type recombinase catalytic" evidence="5">
    <location>
        <begin position="8"/>
        <end position="158"/>
    </location>
</feature>
<dbReference type="Proteomes" id="UP001595665">
    <property type="component" value="Unassembled WGS sequence"/>
</dbReference>
<evidence type="ECO:0000256" key="3">
    <source>
        <dbReference type="ARBA" id="ARBA00023172"/>
    </source>
</evidence>
<proteinExistence type="predicted"/>
<evidence type="ECO:0000313" key="7">
    <source>
        <dbReference type="EMBL" id="MFC3461547.1"/>
    </source>
</evidence>
<reference evidence="8" key="2">
    <citation type="journal article" date="2019" name="Int. J. Syst. Evol. Microbiol.">
        <title>The Global Catalogue of Microorganisms (GCM) 10K type strain sequencing project: providing services to taxonomists for standard genome sequencing and annotation.</title>
        <authorList>
            <consortium name="The Broad Institute Genomics Platform"/>
            <consortium name="The Broad Institute Genome Sequencing Center for Infectious Disease"/>
            <person name="Wu L."/>
            <person name="Ma J."/>
        </authorList>
    </citation>
    <scope>NUCLEOTIDE SEQUENCE [LARGE SCALE GENOMIC DNA]</scope>
    <source>
        <strain evidence="8">CCM 7480</strain>
    </source>
</reference>